<dbReference type="RefSeq" id="WP_151086478.1">
    <property type="nucleotide sequence ID" value="NZ_CP038018.1"/>
</dbReference>
<keyword evidence="6" id="KW-0694">RNA-binding</keyword>
<dbReference type="GO" id="GO:0003729">
    <property type="term" value="F:mRNA binding"/>
    <property type="evidence" value="ECO:0007669"/>
    <property type="project" value="InterPro"/>
</dbReference>
<comment type="similarity">
    <text evidence="1">Belongs to the HicA mRNA interferase family.</text>
</comment>
<protein>
    <submittedName>
        <fullName evidence="8">Type II toxin-antitoxin system HicA family toxin</fullName>
    </submittedName>
</protein>
<evidence type="ECO:0000256" key="3">
    <source>
        <dbReference type="ARBA" id="ARBA00022722"/>
    </source>
</evidence>
<dbReference type="InterPro" id="IPR038570">
    <property type="entry name" value="HicA_sf"/>
</dbReference>
<reference evidence="9" key="1">
    <citation type="journal article" date="2019" name="J. Anim. Genet.">
        <title>Description and whole genome sequencing of Eikenella exigua sp. nov., isolated from brain abscess and blood.</title>
        <authorList>
            <person name="Stormo K.A."/>
            <person name="Nygaard R.M."/>
            <person name="Bruvold T.S."/>
            <person name="Dimmen G."/>
            <person name="Lindemann P.C."/>
            <person name="Jordal S."/>
            <person name="Kommedal O."/>
        </authorList>
    </citation>
    <scope>NUCLEOTIDE SEQUENCE [LARGE SCALE GENOMIC DNA]</scope>
    <source>
        <strain evidence="9">PXX</strain>
    </source>
</reference>
<keyword evidence="7" id="KW-0346">Stress response</keyword>
<evidence type="ECO:0000256" key="7">
    <source>
        <dbReference type="ARBA" id="ARBA00023016"/>
    </source>
</evidence>
<keyword evidence="2" id="KW-1277">Toxin-antitoxin system</keyword>
<dbReference type="Pfam" id="PF07927">
    <property type="entry name" value="HicA_toxin"/>
    <property type="match status" value="1"/>
</dbReference>
<organism evidence="8 9">
    <name type="scientific">Eikenella exigua</name>
    <dbReference type="NCBI Taxonomy" id="2528037"/>
    <lineage>
        <taxon>Bacteria</taxon>
        <taxon>Pseudomonadati</taxon>
        <taxon>Pseudomonadota</taxon>
        <taxon>Betaproteobacteria</taxon>
        <taxon>Neisseriales</taxon>
        <taxon>Neisseriaceae</taxon>
        <taxon>Eikenella</taxon>
    </lineage>
</organism>
<dbReference type="KEGG" id="eex:EZJ17_09610"/>
<sequence length="63" mass="7148">MKNSHEIIKALKADGWELKRVNGSHHIFYKPGAKFPITISHPNKNLSIGQIKDAERKSGLKLR</sequence>
<keyword evidence="5" id="KW-0378">Hydrolase</keyword>
<proteinExistence type="inferred from homology"/>
<evidence type="ECO:0000313" key="8">
    <source>
        <dbReference type="EMBL" id="QED92831.1"/>
    </source>
</evidence>
<dbReference type="SUPFAM" id="SSF54786">
    <property type="entry name" value="YcfA/nrd intein domain"/>
    <property type="match status" value="1"/>
</dbReference>
<accession>A0AAX1F9S5</accession>
<evidence type="ECO:0000256" key="2">
    <source>
        <dbReference type="ARBA" id="ARBA00022649"/>
    </source>
</evidence>
<keyword evidence="4" id="KW-0255">Endonuclease</keyword>
<dbReference type="GO" id="GO:0004519">
    <property type="term" value="F:endonuclease activity"/>
    <property type="evidence" value="ECO:0007669"/>
    <property type="project" value="UniProtKB-KW"/>
</dbReference>
<evidence type="ECO:0000256" key="1">
    <source>
        <dbReference type="ARBA" id="ARBA00006620"/>
    </source>
</evidence>
<dbReference type="GO" id="GO:0016787">
    <property type="term" value="F:hydrolase activity"/>
    <property type="evidence" value="ECO:0007669"/>
    <property type="project" value="UniProtKB-KW"/>
</dbReference>
<dbReference type="AlphaFoldDB" id="A0AAX1F9S5"/>
<dbReference type="EMBL" id="CP038018">
    <property type="protein sequence ID" value="QED92831.1"/>
    <property type="molecule type" value="Genomic_DNA"/>
</dbReference>
<dbReference type="Gene3D" id="3.30.920.30">
    <property type="entry name" value="Hypothetical protein"/>
    <property type="match status" value="1"/>
</dbReference>
<evidence type="ECO:0000256" key="4">
    <source>
        <dbReference type="ARBA" id="ARBA00022759"/>
    </source>
</evidence>
<evidence type="ECO:0000313" key="9">
    <source>
        <dbReference type="Proteomes" id="UP000326695"/>
    </source>
</evidence>
<evidence type="ECO:0000256" key="5">
    <source>
        <dbReference type="ARBA" id="ARBA00022801"/>
    </source>
</evidence>
<dbReference type="InterPro" id="IPR012933">
    <property type="entry name" value="HicA_mRNA_interferase"/>
</dbReference>
<dbReference type="Proteomes" id="UP000326695">
    <property type="component" value="Chromosome"/>
</dbReference>
<evidence type="ECO:0000256" key="6">
    <source>
        <dbReference type="ARBA" id="ARBA00022884"/>
    </source>
</evidence>
<keyword evidence="3" id="KW-0540">Nuclease</keyword>
<name>A0AAX1F9S5_9NEIS</name>
<keyword evidence="9" id="KW-1185">Reference proteome</keyword>
<gene>
    <name evidence="8" type="ORF">EZJ17_09610</name>
</gene>